<evidence type="ECO:0000256" key="3">
    <source>
        <dbReference type="ARBA" id="ARBA00022448"/>
    </source>
</evidence>
<dbReference type="Proteomes" id="UP000663699">
    <property type="component" value="Chromosome 8"/>
</dbReference>
<evidence type="ECO:0000256" key="7">
    <source>
        <dbReference type="ARBA" id="ARBA00022989"/>
    </source>
</evidence>
<dbReference type="Pfam" id="PF00153">
    <property type="entry name" value="Mito_carr"/>
    <property type="match status" value="3"/>
</dbReference>
<dbReference type="EMBL" id="CP054539">
    <property type="protein sequence ID" value="QSL65801.1"/>
    <property type="molecule type" value="Genomic_DNA"/>
</dbReference>
<evidence type="ECO:0000313" key="13">
    <source>
        <dbReference type="Proteomes" id="UP000663699"/>
    </source>
</evidence>
<dbReference type="SUPFAM" id="SSF103506">
    <property type="entry name" value="Mitochondrial carrier"/>
    <property type="match status" value="1"/>
</dbReference>
<keyword evidence="3 11" id="KW-0813">Transport</keyword>
<comment type="similarity">
    <text evidence="2 11">Belongs to the mitochondrial carrier (TC 2.A.29) family.</text>
</comment>
<evidence type="ECO:0000256" key="6">
    <source>
        <dbReference type="ARBA" id="ARBA00022792"/>
    </source>
</evidence>
<comment type="subcellular location">
    <subcellularLocation>
        <location evidence="1">Mitochondrion inner membrane</location>
        <topology evidence="1">Multi-pass membrane protein</topology>
    </subcellularLocation>
</comment>
<dbReference type="GO" id="GO:0005743">
    <property type="term" value="C:mitochondrial inner membrane"/>
    <property type="evidence" value="ECO:0007669"/>
    <property type="project" value="UniProtKB-SubCell"/>
</dbReference>
<keyword evidence="5" id="KW-0677">Repeat</keyword>
<evidence type="ECO:0000256" key="1">
    <source>
        <dbReference type="ARBA" id="ARBA00004448"/>
    </source>
</evidence>
<evidence type="ECO:0000313" key="12">
    <source>
        <dbReference type="EMBL" id="QSL65801.1"/>
    </source>
</evidence>
<keyword evidence="8" id="KW-0496">Mitochondrion</keyword>
<accession>A0A899FVJ5</accession>
<dbReference type="Gene3D" id="1.50.40.10">
    <property type="entry name" value="Mitochondrial carrier domain"/>
    <property type="match status" value="1"/>
</dbReference>
<keyword evidence="4 10" id="KW-0812">Transmembrane</keyword>
<evidence type="ECO:0000256" key="2">
    <source>
        <dbReference type="ARBA" id="ARBA00006375"/>
    </source>
</evidence>
<reference evidence="12" key="1">
    <citation type="submission" date="2020-06" db="EMBL/GenBank/DDBJ databases">
        <title>Genomes of multiple members of Pneumocystis genus reveal paths to human pathogen Pneumocystis jirovecii.</title>
        <authorList>
            <person name="Cisse O.H."/>
            <person name="Ma L."/>
            <person name="Dekker J."/>
            <person name="Khil P."/>
            <person name="Jo J."/>
            <person name="Brenchley J."/>
            <person name="Blair R."/>
            <person name="Pahar B."/>
            <person name="Chabe M."/>
            <person name="Van Rompay K.A."/>
            <person name="Keesler R."/>
            <person name="Sukura A."/>
            <person name="Hirsch V."/>
            <person name="Kutty G."/>
            <person name="Liu Y."/>
            <person name="Peng L."/>
            <person name="Chen J."/>
            <person name="Song J."/>
            <person name="Weissenbacher-Lang C."/>
            <person name="Xu J."/>
            <person name="Upham N.S."/>
            <person name="Stajich J.E."/>
            <person name="Cuomo C.A."/>
            <person name="Cushion M.T."/>
            <person name="Kovacs J.A."/>
        </authorList>
    </citation>
    <scope>NUCLEOTIDE SEQUENCE</scope>
    <source>
        <strain evidence="12">2A</strain>
    </source>
</reference>
<keyword evidence="6" id="KW-0999">Mitochondrion inner membrane</keyword>
<feature type="repeat" description="Solcar" evidence="10">
    <location>
        <begin position="186"/>
        <end position="276"/>
    </location>
</feature>
<dbReference type="PANTHER" id="PTHR46356:SF1">
    <property type="entry name" value="MITOCHONDRIAL 2-OXODICARBOXYLATE CARRIER"/>
    <property type="match status" value="1"/>
</dbReference>
<proteinExistence type="inferred from homology"/>
<evidence type="ECO:0000256" key="4">
    <source>
        <dbReference type="ARBA" id="ARBA00022692"/>
    </source>
</evidence>
<evidence type="ECO:0008006" key="14">
    <source>
        <dbReference type="Google" id="ProtNLM"/>
    </source>
</evidence>
<keyword evidence="9 10" id="KW-0472">Membrane</keyword>
<keyword evidence="13" id="KW-1185">Reference proteome</keyword>
<dbReference type="AlphaFoldDB" id="A0A899FVJ5"/>
<feature type="repeat" description="Solcar" evidence="10">
    <location>
        <begin position="2"/>
        <end position="86"/>
    </location>
</feature>
<evidence type="ECO:0000256" key="9">
    <source>
        <dbReference type="ARBA" id="ARBA00023136"/>
    </source>
</evidence>
<evidence type="ECO:0000256" key="8">
    <source>
        <dbReference type="ARBA" id="ARBA00023128"/>
    </source>
</evidence>
<gene>
    <name evidence="12" type="ORF">MERGE_000079</name>
</gene>
<evidence type="ECO:0000256" key="10">
    <source>
        <dbReference type="PROSITE-ProRule" id="PRU00282"/>
    </source>
</evidence>
<evidence type="ECO:0000256" key="11">
    <source>
        <dbReference type="RuleBase" id="RU000488"/>
    </source>
</evidence>
<organism evidence="12 13">
    <name type="scientific">Pneumocystis wakefieldiae</name>
    <dbReference type="NCBI Taxonomy" id="38082"/>
    <lineage>
        <taxon>Eukaryota</taxon>
        <taxon>Fungi</taxon>
        <taxon>Dikarya</taxon>
        <taxon>Ascomycota</taxon>
        <taxon>Taphrinomycotina</taxon>
        <taxon>Pneumocystomycetes</taxon>
        <taxon>Pneumocystaceae</taxon>
        <taxon>Pneumocystis</taxon>
    </lineage>
</organism>
<dbReference type="InterPro" id="IPR051752">
    <property type="entry name" value="Mito_2-oxodicarb_carrier"/>
</dbReference>
<dbReference type="PANTHER" id="PTHR46356">
    <property type="entry name" value="MITOCHONDRIAL 2-OXODICARBOXYLATE CARRIER"/>
    <property type="match status" value="1"/>
</dbReference>
<dbReference type="InterPro" id="IPR023395">
    <property type="entry name" value="MCP_dom_sf"/>
</dbReference>
<dbReference type="PROSITE" id="PS50920">
    <property type="entry name" value="SOLCAR"/>
    <property type="match status" value="3"/>
</dbReference>
<dbReference type="OrthoDB" id="434783at2759"/>
<evidence type="ECO:0000256" key="5">
    <source>
        <dbReference type="ARBA" id="ARBA00022737"/>
    </source>
</evidence>
<feature type="repeat" description="Solcar" evidence="10">
    <location>
        <begin position="96"/>
        <end position="177"/>
    </location>
</feature>
<dbReference type="InterPro" id="IPR018108">
    <property type="entry name" value="MCP_transmembrane"/>
</dbReference>
<protein>
    <recommendedName>
        <fullName evidence="14">Mitochondrial 2-oxodicarboxylate carrier 1</fullName>
    </recommendedName>
</protein>
<name>A0A899FVJ5_9ASCO</name>
<sequence length="286" mass="32154">MTTSTAPFSVTLAAGAILLMYPLDLVKTRFQLNVGKPEYRGMMDCLVSIVKKEGIFRLYRGILPPILMEAPKRATKFAANEYWGLFYRNLFGREKMDQGLSLITGATAGATESFILVKIRLQDKANASKYKGAFDCLIKVSREEGLFALCNGLEATMFRHITWSSGYFSVIFSVREKLNKFEWKMNERFKNFLAGTLGGISGTVLNTPFDVVKSRIQNTPKLSGQKPKYNWTIPSLCTIYKEEGFFALYKGFLPKVVRLGPGGGILLLVFDQIIQLYQKNFAKNPA</sequence>
<keyword evidence="7" id="KW-1133">Transmembrane helix</keyword>